<evidence type="ECO:0000313" key="1">
    <source>
        <dbReference type="EMBL" id="MCG7277327.1"/>
    </source>
</evidence>
<organism evidence="1 2">
    <name type="scientific">Corynebacterium singulare</name>
    <dbReference type="NCBI Taxonomy" id="161899"/>
    <lineage>
        <taxon>Bacteria</taxon>
        <taxon>Bacillati</taxon>
        <taxon>Actinomycetota</taxon>
        <taxon>Actinomycetes</taxon>
        <taxon>Mycobacteriales</taxon>
        <taxon>Corynebacteriaceae</taxon>
        <taxon>Corynebacterium</taxon>
    </lineage>
</organism>
<accession>A0ABS9PX96</accession>
<proteinExistence type="predicted"/>
<evidence type="ECO:0008006" key="3">
    <source>
        <dbReference type="Google" id="ProtNLM"/>
    </source>
</evidence>
<dbReference type="Proteomes" id="UP001521911">
    <property type="component" value="Unassembled WGS sequence"/>
</dbReference>
<dbReference type="RefSeq" id="WP_239181307.1">
    <property type="nucleotide sequence ID" value="NZ_JAKRDF010000028.1"/>
</dbReference>
<protein>
    <recommendedName>
        <fullName evidence="3">Thiamine monophosphate synthase/TENI</fullName>
    </recommendedName>
</protein>
<evidence type="ECO:0000313" key="2">
    <source>
        <dbReference type="Proteomes" id="UP001521911"/>
    </source>
</evidence>
<name>A0ABS9PX96_9CORY</name>
<keyword evidence="2" id="KW-1185">Reference proteome</keyword>
<dbReference type="EMBL" id="JAKRDF010000028">
    <property type="protein sequence ID" value="MCG7277327.1"/>
    <property type="molecule type" value="Genomic_DNA"/>
</dbReference>
<comment type="caution">
    <text evidence="1">The sequence shown here is derived from an EMBL/GenBank/DDBJ whole genome shotgun (WGS) entry which is preliminary data.</text>
</comment>
<reference evidence="1 2" key="1">
    <citation type="submission" date="2022-02" db="EMBL/GenBank/DDBJ databases">
        <title>Uncovering new skin microbiome diversity through culturing and metagenomics.</title>
        <authorList>
            <person name="Conlan S."/>
            <person name="Deming C."/>
            <person name="Nisc Comparative Sequencing Program N."/>
            <person name="Segre J.A."/>
        </authorList>
    </citation>
    <scope>NUCLEOTIDE SEQUENCE [LARGE SCALE GENOMIC DNA]</scope>
    <source>
        <strain evidence="1 2">ACRQV</strain>
    </source>
</reference>
<sequence>MDPVIQVAGIHDIEEAKLAIESGANWLGIPLRLQSGKDDISEEGTKHLIKRRTLT</sequence>
<gene>
    <name evidence="1" type="ORF">MHK08_12780</name>
</gene>